<dbReference type="EMBL" id="GL883142">
    <property type="protein sequence ID" value="EGG00882.1"/>
    <property type="molecule type" value="Genomic_DNA"/>
</dbReference>
<evidence type="ECO:0000313" key="2">
    <source>
        <dbReference type="EMBL" id="EGG00882.1"/>
    </source>
</evidence>
<feature type="region of interest" description="Disordered" evidence="1">
    <location>
        <begin position="451"/>
        <end position="475"/>
    </location>
</feature>
<dbReference type="InParanoid" id="F4S2Y3"/>
<dbReference type="VEuPathDB" id="FungiDB:MELLADRAFT_92831"/>
<dbReference type="Proteomes" id="UP000001072">
    <property type="component" value="Unassembled WGS sequence"/>
</dbReference>
<name>F4S2Y3_MELLP</name>
<dbReference type="KEGG" id="mlr:MELLADRAFT_92831"/>
<gene>
    <name evidence="2" type="ORF">MELLADRAFT_92831</name>
</gene>
<sequence>MITIPHKLSPIQSKGVKRWARSVCQIEALGTQSKYDMTQVHSVVRRHLRVLMCRDSEASPVPPSLSKLEQKELMERFQLYDPLPHGESIPVLSVTDFVKTGVHMSPNHFEDVEMELKRWGLRRFSFKWEVPLEDRVNYLAQELFWNSFYKAIKTGITALQSANTCSGELSPCHSNEILNHHYIIAKKKKVFNEYLSYLVKTGVSEPLASIFQPRNYLIMGDIVEFKSLTRVYPVREVHYVIPQWWSKKMICFIRYIEERVDFHAKSRNMFAVNRRSPCQYVKSLSTEYGFIPCHLPADLYSNELKDSLPLGDLWDLKMKPSVLPKIQNMASIFPIDAGDLAQNSLDGITDEHYSSDDNISEDEIWDEDDDDTLETATATNTRLENIENRLQSEITTLRGDFEKSFTIFSNFHNELNGVVPLRLEELSKAKNDIKILNDKLELLQGQLGETQNKGLSNDASLNDAPDSISAFQAEV</sequence>
<evidence type="ECO:0000313" key="3">
    <source>
        <dbReference type="Proteomes" id="UP000001072"/>
    </source>
</evidence>
<keyword evidence="3" id="KW-1185">Reference proteome</keyword>
<dbReference type="AlphaFoldDB" id="F4S2Y3"/>
<proteinExistence type="predicted"/>
<dbReference type="HOGENOM" id="CLU_027439_1_0_1"/>
<accession>F4S2Y3</accession>
<organism evidence="3">
    <name type="scientific">Melampsora larici-populina (strain 98AG31 / pathotype 3-4-7)</name>
    <name type="common">Poplar leaf rust fungus</name>
    <dbReference type="NCBI Taxonomy" id="747676"/>
    <lineage>
        <taxon>Eukaryota</taxon>
        <taxon>Fungi</taxon>
        <taxon>Dikarya</taxon>
        <taxon>Basidiomycota</taxon>
        <taxon>Pucciniomycotina</taxon>
        <taxon>Pucciniomycetes</taxon>
        <taxon>Pucciniales</taxon>
        <taxon>Melampsoraceae</taxon>
        <taxon>Melampsora</taxon>
    </lineage>
</organism>
<protein>
    <submittedName>
        <fullName evidence="2">Uncharacterized protein</fullName>
    </submittedName>
</protein>
<dbReference type="RefSeq" id="XP_007415730.1">
    <property type="nucleotide sequence ID" value="XM_007415668.1"/>
</dbReference>
<evidence type="ECO:0000256" key="1">
    <source>
        <dbReference type="SAM" id="MobiDB-lite"/>
    </source>
</evidence>
<dbReference type="GeneID" id="18936388"/>
<reference evidence="3" key="1">
    <citation type="journal article" date="2011" name="Proc. Natl. Acad. Sci. U.S.A.">
        <title>Obligate biotrophy features unraveled by the genomic analysis of rust fungi.</title>
        <authorList>
            <person name="Duplessis S."/>
            <person name="Cuomo C.A."/>
            <person name="Lin Y.-C."/>
            <person name="Aerts A."/>
            <person name="Tisserant E."/>
            <person name="Veneault-Fourrey C."/>
            <person name="Joly D.L."/>
            <person name="Hacquard S."/>
            <person name="Amselem J."/>
            <person name="Cantarel B.L."/>
            <person name="Chiu R."/>
            <person name="Coutinho P.M."/>
            <person name="Feau N."/>
            <person name="Field M."/>
            <person name="Frey P."/>
            <person name="Gelhaye E."/>
            <person name="Goldberg J."/>
            <person name="Grabherr M.G."/>
            <person name="Kodira C.D."/>
            <person name="Kohler A."/>
            <person name="Kuees U."/>
            <person name="Lindquist E.A."/>
            <person name="Lucas S.M."/>
            <person name="Mago R."/>
            <person name="Mauceli E."/>
            <person name="Morin E."/>
            <person name="Murat C."/>
            <person name="Pangilinan J.L."/>
            <person name="Park R."/>
            <person name="Pearson M."/>
            <person name="Quesneville H."/>
            <person name="Rouhier N."/>
            <person name="Sakthikumar S."/>
            <person name="Salamov A.A."/>
            <person name="Schmutz J."/>
            <person name="Selles B."/>
            <person name="Shapiro H."/>
            <person name="Tanguay P."/>
            <person name="Tuskan G.A."/>
            <person name="Henrissat B."/>
            <person name="Van de Peer Y."/>
            <person name="Rouze P."/>
            <person name="Ellis J.G."/>
            <person name="Dodds P.N."/>
            <person name="Schein J.E."/>
            <person name="Zhong S."/>
            <person name="Hamelin R.C."/>
            <person name="Grigoriev I.V."/>
            <person name="Szabo L.J."/>
            <person name="Martin F."/>
        </authorList>
    </citation>
    <scope>NUCLEOTIDE SEQUENCE [LARGE SCALE GENOMIC DNA]</scope>
    <source>
        <strain evidence="3">98AG31 / pathotype 3-4-7</strain>
    </source>
</reference>
<feature type="compositionally biased region" description="Polar residues" evidence="1">
    <location>
        <begin position="451"/>
        <end position="460"/>
    </location>
</feature>